<keyword evidence="9" id="KW-1185">Reference proteome</keyword>
<keyword evidence="4" id="KW-0238">DNA-binding</keyword>
<accession>A0A9W7L8F8</accession>
<dbReference type="Gene3D" id="1.10.10.10">
    <property type="entry name" value="Winged helix-like DNA-binding domain superfamily/Winged helix DNA-binding domain"/>
    <property type="match status" value="1"/>
</dbReference>
<evidence type="ECO:0000256" key="3">
    <source>
        <dbReference type="ARBA" id="ARBA00022705"/>
    </source>
</evidence>
<dbReference type="CDD" id="cd04478">
    <property type="entry name" value="RPA2_DBD_D"/>
    <property type="match status" value="1"/>
</dbReference>
<dbReference type="AlphaFoldDB" id="A0A9W7L8F8"/>
<dbReference type="Proteomes" id="UP001165065">
    <property type="component" value="Unassembled WGS sequence"/>
</dbReference>
<proteinExistence type="inferred from homology"/>
<sequence>MSYGGFEFNTDTNGYEGTDPMITSPAANSGAKEKKARKPTEEQFMIPITVRQAMKSVTSDGQCLVDGRDPHHVKLVACIKDIDQTATAISYNVEDGTGLINVKEWTNNVNPGDGAATTLAPQMYVRIIGKLQSFQGQASITAYQVKLVSSPNELTHHMLECIYVREMAAKRGSGAIGASAALMNNVGFGPQTTGMALDMNSGASSTPHFQQVQDYIQKFSEDNEIGIGRAQILQAMTSAGVSEKAVSLAIDQLAGDGMIYSTTDEDTFKYAL</sequence>
<comment type="subcellular location">
    <subcellularLocation>
        <location evidence="1">Nucleus</location>
    </subcellularLocation>
</comment>
<evidence type="ECO:0000259" key="7">
    <source>
        <dbReference type="Pfam" id="PF08784"/>
    </source>
</evidence>
<dbReference type="PIRSF" id="PIRSF036949">
    <property type="entry name" value="RPA32"/>
    <property type="match status" value="1"/>
</dbReference>
<feature type="domain" description="Replication protein A C-terminal" evidence="7">
    <location>
        <begin position="192"/>
        <end position="266"/>
    </location>
</feature>
<comment type="similarity">
    <text evidence="2">Belongs to the replication factor A protein 2 family.</text>
</comment>
<keyword evidence="5" id="KW-0539">Nucleus</keyword>
<dbReference type="GO" id="GO:0003697">
    <property type="term" value="F:single-stranded DNA binding"/>
    <property type="evidence" value="ECO:0007669"/>
    <property type="project" value="TreeGrafter"/>
</dbReference>
<dbReference type="GO" id="GO:0006260">
    <property type="term" value="P:DNA replication"/>
    <property type="evidence" value="ECO:0007669"/>
    <property type="project" value="UniProtKB-KW"/>
</dbReference>
<dbReference type="Pfam" id="PF08784">
    <property type="entry name" value="RPA_C"/>
    <property type="match status" value="1"/>
</dbReference>
<evidence type="ECO:0000256" key="2">
    <source>
        <dbReference type="ARBA" id="ARBA00007815"/>
    </source>
</evidence>
<dbReference type="GO" id="GO:0035861">
    <property type="term" value="C:site of double-strand break"/>
    <property type="evidence" value="ECO:0007669"/>
    <property type="project" value="TreeGrafter"/>
</dbReference>
<evidence type="ECO:0000256" key="4">
    <source>
        <dbReference type="ARBA" id="ARBA00023125"/>
    </source>
</evidence>
<dbReference type="OrthoDB" id="25571at2759"/>
<evidence type="ECO:0000256" key="6">
    <source>
        <dbReference type="SAM" id="MobiDB-lite"/>
    </source>
</evidence>
<dbReference type="SUPFAM" id="SSF50249">
    <property type="entry name" value="Nucleic acid-binding proteins"/>
    <property type="match status" value="1"/>
</dbReference>
<dbReference type="PANTHER" id="PTHR13989:SF16">
    <property type="entry name" value="REPLICATION PROTEIN A2"/>
    <property type="match status" value="1"/>
</dbReference>
<dbReference type="Gene3D" id="2.40.50.140">
    <property type="entry name" value="Nucleic acid-binding proteins"/>
    <property type="match status" value="1"/>
</dbReference>
<evidence type="ECO:0000313" key="8">
    <source>
        <dbReference type="EMBL" id="GMI37790.1"/>
    </source>
</evidence>
<dbReference type="InterPro" id="IPR012340">
    <property type="entry name" value="NA-bd_OB-fold"/>
</dbReference>
<dbReference type="InterPro" id="IPR040260">
    <property type="entry name" value="RFA2-like"/>
</dbReference>
<dbReference type="PANTHER" id="PTHR13989">
    <property type="entry name" value="REPLICATION PROTEIN A-RELATED"/>
    <property type="match status" value="1"/>
</dbReference>
<evidence type="ECO:0000256" key="1">
    <source>
        <dbReference type="ARBA" id="ARBA00004123"/>
    </source>
</evidence>
<gene>
    <name evidence="8" type="ORF">TrCOL_g12009</name>
</gene>
<comment type="caution">
    <text evidence="8">The sequence shown here is derived from an EMBL/GenBank/DDBJ whole genome shotgun (WGS) entry which is preliminary data.</text>
</comment>
<dbReference type="GO" id="GO:0000724">
    <property type="term" value="P:double-strand break repair via homologous recombination"/>
    <property type="evidence" value="ECO:0007669"/>
    <property type="project" value="TreeGrafter"/>
</dbReference>
<dbReference type="InterPro" id="IPR036388">
    <property type="entry name" value="WH-like_DNA-bd_sf"/>
</dbReference>
<name>A0A9W7L8F8_9STRA</name>
<dbReference type="EMBL" id="BRYA01000076">
    <property type="protein sequence ID" value="GMI37790.1"/>
    <property type="molecule type" value="Genomic_DNA"/>
</dbReference>
<dbReference type="SUPFAM" id="SSF46785">
    <property type="entry name" value="Winged helix' DNA-binding domain"/>
    <property type="match status" value="1"/>
</dbReference>
<dbReference type="InterPro" id="IPR014892">
    <property type="entry name" value="RPA_C"/>
</dbReference>
<protein>
    <recommendedName>
        <fullName evidence="7">Replication protein A C-terminal domain-containing protein</fullName>
    </recommendedName>
</protein>
<dbReference type="InterPro" id="IPR014646">
    <property type="entry name" value="Rfa2/RPA32"/>
</dbReference>
<dbReference type="GO" id="GO:0000781">
    <property type="term" value="C:chromosome, telomeric region"/>
    <property type="evidence" value="ECO:0007669"/>
    <property type="project" value="TreeGrafter"/>
</dbReference>
<organism evidence="8 9">
    <name type="scientific">Triparma columacea</name>
    <dbReference type="NCBI Taxonomy" id="722753"/>
    <lineage>
        <taxon>Eukaryota</taxon>
        <taxon>Sar</taxon>
        <taxon>Stramenopiles</taxon>
        <taxon>Ochrophyta</taxon>
        <taxon>Bolidophyceae</taxon>
        <taxon>Parmales</taxon>
        <taxon>Triparmaceae</taxon>
        <taxon>Triparma</taxon>
    </lineage>
</organism>
<dbReference type="GO" id="GO:0005662">
    <property type="term" value="C:DNA replication factor A complex"/>
    <property type="evidence" value="ECO:0007669"/>
    <property type="project" value="TreeGrafter"/>
</dbReference>
<dbReference type="GO" id="GO:0006289">
    <property type="term" value="P:nucleotide-excision repair"/>
    <property type="evidence" value="ECO:0007669"/>
    <property type="project" value="TreeGrafter"/>
</dbReference>
<keyword evidence="3" id="KW-0235">DNA replication</keyword>
<evidence type="ECO:0000313" key="9">
    <source>
        <dbReference type="Proteomes" id="UP001165065"/>
    </source>
</evidence>
<dbReference type="InterPro" id="IPR036390">
    <property type="entry name" value="WH_DNA-bd_sf"/>
</dbReference>
<feature type="region of interest" description="Disordered" evidence="6">
    <location>
        <begin position="14"/>
        <end position="39"/>
    </location>
</feature>
<reference evidence="9" key="1">
    <citation type="journal article" date="2023" name="Commun. Biol.">
        <title>Genome analysis of Parmales, the sister group of diatoms, reveals the evolutionary specialization of diatoms from phago-mixotrophs to photoautotrophs.</title>
        <authorList>
            <person name="Ban H."/>
            <person name="Sato S."/>
            <person name="Yoshikawa S."/>
            <person name="Yamada K."/>
            <person name="Nakamura Y."/>
            <person name="Ichinomiya M."/>
            <person name="Sato N."/>
            <person name="Blanc-Mathieu R."/>
            <person name="Endo H."/>
            <person name="Kuwata A."/>
            <person name="Ogata H."/>
        </authorList>
    </citation>
    <scope>NUCLEOTIDE SEQUENCE [LARGE SCALE GENOMIC DNA]</scope>
</reference>
<evidence type="ECO:0000256" key="5">
    <source>
        <dbReference type="ARBA" id="ARBA00023242"/>
    </source>
</evidence>